<evidence type="ECO:0000313" key="1">
    <source>
        <dbReference type="EMBL" id="QIS94621.1"/>
    </source>
</evidence>
<gene>
    <name evidence="1" type="ORF">FQ775_23740</name>
</gene>
<name>A0A6H0DY99_9HYPH</name>
<dbReference type="Proteomes" id="UP000321389">
    <property type="component" value="Chromosome"/>
</dbReference>
<sequence>MSERILRPLCLRRAVAAAKGKRVAQQIADAALYTTGRLDNTEAWLILPDASKSMIGI</sequence>
<dbReference type="RefSeq" id="WP_167812740.1">
    <property type="nucleotide sequence ID" value="NZ_CP042301.2"/>
</dbReference>
<accession>A0A6H0DY99</accession>
<dbReference type="EMBL" id="CP042301">
    <property type="protein sequence ID" value="QIS94621.1"/>
    <property type="molecule type" value="Genomic_DNA"/>
</dbReference>
<keyword evidence="2" id="KW-1185">Reference proteome</keyword>
<organism evidence="1 2">
    <name type="scientific">Nitratireductor mangrovi</name>
    <dbReference type="NCBI Taxonomy" id="2599600"/>
    <lineage>
        <taxon>Bacteria</taxon>
        <taxon>Pseudomonadati</taxon>
        <taxon>Pseudomonadota</taxon>
        <taxon>Alphaproteobacteria</taxon>
        <taxon>Hyphomicrobiales</taxon>
        <taxon>Phyllobacteriaceae</taxon>
        <taxon>Nitratireductor</taxon>
    </lineage>
</organism>
<proteinExistence type="predicted"/>
<reference evidence="1" key="1">
    <citation type="submission" date="2020-04" db="EMBL/GenBank/DDBJ databases">
        <title>Nitratireductor sp. nov. isolated from mangrove soil.</title>
        <authorList>
            <person name="Ye Y."/>
        </authorList>
    </citation>
    <scope>NUCLEOTIDE SEQUENCE</scope>
    <source>
        <strain evidence="1">SY7</strain>
    </source>
</reference>
<dbReference type="KEGG" id="niy:FQ775_23740"/>
<dbReference type="AlphaFoldDB" id="A0A6H0DY99"/>
<evidence type="ECO:0000313" key="2">
    <source>
        <dbReference type="Proteomes" id="UP000321389"/>
    </source>
</evidence>
<protein>
    <submittedName>
        <fullName evidence="1">Uncharacterized protein</fullName>
    </submittedName>
</protein>